<dbReference type="RefSeq" id="WP_090803801.1">
    <property type="nucleotide sequence ID" value="NZ_BOND01000029.1"/>
</dbReference>
<dbReference type="Proteomes" id="UP000199632">
    <property type="component" value="Unassembled WGS sequence"/>
</dbReference>
<dbReference type="OrthoDB" id="4200690at2"/>
<dbReference type="EMBL" id="FNQB01000005">
    <property type="protein sequence ID" value="SDZ65043.1"/>
    <property type="molecule type" value="Genomic_DNA"/>
</dbReference>
<sequence>MTYPQATVTSVDQPPQLAVTAEPQQQPIGAFAASAGQAVRIVSAGRDETGVILARDATTGNVRVLIDGLVQTLREDVVVEPVTDPATVAALARQATVWAVAAKDEATKRIWQLEDDLGEQRRLQAQRLNEIRGYAINRFRDNDFSRDELNGFLDDLNLNPFDPRHRVRFTISGSLDVDSDGRDTEYTSSDVRNYLKLDLERVDGVNDDSVTFDVTVEDVEDLGE</sequence>
<evidence type="ECO:0000313" key="2">
    <source>
        <dbReference type="Proteomes" id="UP000199632"/>
    </source>
</evidence>
<gene>
    <name evidence="1" type="ORF">SAMN05421684_7911</name>
</gene>
<evidence type="ECO:0000313" key="1">
    <source>
        <dbReference type="EMBL" id="SDZ65043.1"/>
    </source>
</evidence>
<name>A0A1H3URH9_9ACTN</name>
<dbReference type="STRING" id="137265.SAMN05421684_7911"/>
<dbReference type="AlphaFoldDB" id="A0A1H3URH9"/>
<protein>
    <submittedName>
        <fullName evidence="1">Uncharacterized protein</fullName>
    </submittedName>
</protein>
<reference evidence="2" key="1">
    <citation type="submission" date="2016-10" db="EMBL/GenBank/DDBJ databases">
        <authorList>
            <person name="Varghese N."/>
            <person name="Submissions S."/>
        </authorList>
    </citation>
    <scope>NUCLEOTIDE SEQUENCE [LARGE SCALE GENOMIC DNA]</scope>
    <source>
        <strain evidence="2">DSM 44718</strain>
    </source>
</reference>
<accession>A0A1H3URH9</accession>
<proteinExistence type="predicted"/>
<organism evidence="1 2">
    <name type="scientific">Asanoa ishikariensis</name>
    <dbReference type="NCBI Taxonomy" id="137265"/>
    <lineage>
        <taxon>Bacteria</taxon>
        <taxon>Bacillati</taxon>
        <taxon>Actinomycetota</taxon>
        <taxon>Actinomycetes</taxon>
        <taxon>Micromonosporales</taxon>
        <taxon>Micromonosporaceae</taxon>
        <taxon>Asanoa</taxon>
    </lineage>
</organism>
<keyword evidence="2" id="KW-1185">Reference proteome</keyword>